<dbReference type="Proteomes" id="UP000291286">
    <property type="component" value="Unassembled WGS sequence"/>
</dbReference>
<dbReference type="AlphaFoldDB" id="A0A4Q8LC76"/>
<feature type="compositionally biased region" description="Pro residues" evidence="1">
    <location>
        <begin position="72"/>
        <end position="103"/>
    </location>
</feature>
<evidence type="ECO:0000313" key="3">
    <source>
        <dbReference type="EMBL" id="TAA26464.1"/>
    </source>
</evidence>
<feature type="region of interest" description="Disordered" evidence="1">
    <location>
        <begin position="51"/>
        <end position="201"/>
    </location>
</feature>
<dbReference type="EMBL" id="SHMB01000007">
    <property type="protein sequence ID" value="TAA26464.1"/>
    <property type="molecule type" value="Genomic_DNA"/>
</dbReference>
<accession>A0A4Q8LC76</accession>
<evidence type="ECO:0000256" key="1">
    <source>
        <dbReference type="SAM" id="MobiDB-lite"/>
    </source>
</evidence>
<name>A0A4Q8LC76_9GAMM</name>
<dbReference type="RefSeq" id="WP_130520567.1">
    <property type="nucleotide sequence ID" value="NZ_SHMA01000006.1"/>
</dbReference>
<evidence type="ECO:0000256" key="2">
    <source>
        <dbReference type="SAM" id="Phobius"/>
    </source>
</evidence>
<reference evidence="3 4" key="1">
    <citation type="submission" date="2019-02" db="EMBL/GenBank/DDBJ databases">
        <title>WGS of Pseudoxanthomonas species novum from clinical isolates.</title>
        <authorList>
            <person name="Bernier A.-M."/>
            <person name="Bernard K."/>
            <person name="Vachon A."/>
        </authorList>
    </citation>
    <scope>NUCLEOTIDE SEQUENCE [LARGE SCALE GENOMIC DNA]</scope>
    <source>
        <strain evidence="3 4">NML171202</strain>
    </source>
</reference>
<comment type="caution">
    <text evidence="3">The sequence shown here is derived from an EMBL/GenBank/DDBJ whole genome shotgun (WGS) entry which is preliminary data.</text>
</comment>
<evidence type="ECO:0000313" key="4">
    <source>
        <dbReference type="Proteomes" id="UP000291286"/>
    </source>
</evidence>
<feature type="compositionally biased region" description="Pro residues" evidence="1">
    <location>
        <begin position="129"/>
        <end position="142"/>
    </location>
</feature>
<organism evidence="3 4">
    <name type="scientific">Pseudoxanthomonas winnipegensis</name>
    <dbReference type="NCBI Taxonomy" id="2480810"/>
    <lineage>
        <taxon>Bacteria</taxon>
        <taxon>Pseudomonadati</taxon>
        <taxon>Pseudomonadota</taxon>
        <taxon>Gammaproteobacteria</taxon>
        <taxon>Lysobacterales</taxon>
        <taxon>Lysobacteraceae</taxon>
        <taxon>Pseudoxanthomonas</taxon>
    </lineage>
</organism>
<sequence length="297" mass="32004">MSDASNPARARTRPWNDRVDPWVGALLSLLLHLLMLWVLLHADVPMVQTTQGAPAGGRTRVDFIGESTAPADPAPPSPPPSRQPTPPTPVPPKPKVARKPPPASRLQTTRVDHAADPLLTEADTTPAPSATPSPPVPAPAQTPPQASTRPPANPPPTDRRSPNWGHPPGYIAQDSAPENAGFDDSPALNQGRGRDSGMDGASLSVGGYQAYYEPRVEERVRTWMAQGMKEFFIPLPGTEYLMVCPLEIVLRNGSGPCRALPPDSPELKGIGDSRDIINMQRVYHRGELVWKGPGPYR</sequence>
<gene>
    <name evidence="3" type="ORF">EA661_16185</name>
</gene>
<protein>
    <submittedName>
        <fullName evidence="3">Type II toxin-antitoxin system RelE/ParE family toxin</fullName>
    </submittedName>
</protein>
<keyword evidence="2" id="KW-1133">Transmembrane helix</keyword>
<keyword evidence="2" id="KW-0472">Membrane</keyword>
<feature type="transmembrane region" description="Helical" evidence="2">
    <location>
        <begin position="21"/>
        <end position="40"/>
    </location>
</feature>
<proteinExistence type="predicted"/>
<keyword evidence="2" id="KW-0812">Transmembrane</keyword>